<dbReference type="PANTHER" id="PTHR43840">
    <property type="entry name" value="MITOCHONDRIAL METAL TRANSPORTER 1-RELATED"/>
    <property type="match status" value="1"/>
</dbReference>
<keyword evidence="6 7" id="KW-0472">Membrane</keyword>
<dbReference type="GO" id="GO:0016020">
    <property type="term" value="C:membrane"/>
    <property type="evidence" value="ECO:0007669"/>
    <property type="project" value="UniProtKB-SubCell"/>
</dbReference>
<feature type="transmembrane region" description="Helical" evidence="7">
    <location>
        <begin position="14"/>
        <end position="32"/>
    </location>
</feature>
<dbReference type="InterPro" id="IPR058533">
    <property type="entry name" value="Cation_efflux_TM"/>
</dbReference>
<feature type="domain" description="Cation efflux protein transmembrane" evidence="8">
    <location>
        <begin position="16"/>
        <end position="210"/>
    </location>
</feature>
<dbReference type="EMBL" id="JACAGJ010000001">
    <property type="protein sequence ID" value="MDM1071277.1"/>
    <property type="molecule type" value="Genomic_DNA"/>
</dbReference>
<name>A0AAJ1QC95_9FLAO</name>
<dbReference type="InterPro" id="IPR036837">
    <property type="entry name" value="Cation_efflux_CTD_sf"/>
</dbReference>
<keyword evidence="5 7" id="KW-1133">Transmembrane helix</keyword>
<proteinExistence type="inferred from homology"/>
<accession>A0AAJ1QC95</accession>
<dbReference type="Gene3D" id="3.30.70.1350">
    <property type="entry name" value="Cation efflux protein, cytoplasmic domain"/>
    <property type="match status" value="1"/>
</dbReference>
<dbReference type="FunFam" id="1.20.1510.10:FF:000006">
    <property type="entry name" value="Divalent cation efflux transporter"/>
    <property type="match status" value="1"/>
</dbReference>
<evidence type="ECO:0000259" key="8">
    <source>
        <dbReference type="Pfam" id="PF01545"/>
    </source>
</evidence>
<evidence type="ECO:0000256" key="4">
    <source>
        <dbReference type="ARBA" id="ARBA00022692"/>
    </source>
</evidence>
<evidence type="ECO:0000256" key="1">
    <source>
        <dbReference type="ARBA" id="ARBA00004141"/>
    </source>
</evidence>
<dbReference type="NCBIfam" id="TIGR01297">
    <property type="entry name" value="CDF"/>
    <property type="match status" value="1"/>
</dbReference>
<evidence type="ECO:0000256" key="7">
    <source>
        <dbReference type="SAM" id="Phobius"/>
    </source>
</evidence>
<evidence type="ECO:0000256" key="6">
    <source>
        <dbReference type="ARBA" id="ARBA00023136"/>
    </source>
</evidence>
<feature type="transmembrane region" description="Helical" evidence="7">
    <location>
        <begin position="185"/>
        <end position="202"/>
    </location>
</feature>
<dbReference type="Gene3D" id="1.20.1510.10">
    <property type="entry name" value="Cation efflux protein transmembrane domain"/>
    <property type="match status" value="1"/>
</dbReference>
<dbReference type="InterPro" id="IPR027470">
    <property type="entry name" value="Cation_efflux_CTD"/>
</dbReference>
<comment type="caution">
    <text evidence="10">The sequence shown here is derived from an EMBL/GenBank/DDBJ whole genome shotgun (WGS) entry which is preliminary data.</text>
</comment>
<dbReference type="Pfam" id="PF16916">
    <property type="entry name" value="ZT_dimer"/>
    <property type="match status" value="1"/>
</dbReference>
<dbReference type="GO" id="GO:0008324">
    <property type="term" value="F:monoatomic cation transmembrane transporter activity"/>
    <property type="evidence" value="ECO:0007669"/>
    <property type="project" value="InterPro"/>
</dbReference>
<sequence>MATGTEKAAMAEKTVYFSILGSLGLAIIKWLAGFFGNSFALIADAIESTTDIFSSILVLLGIKYSKRPADDNHPYGHGRIEPLVTFIVVIFLVISATVIAHQSIINLRTPHELPEAWTLFVLGAIILWKEISYHVVNRRAKLLNSTSLKADAWHHRSDAITSVAAFIGISIALWLGKGYEYADDWAALFAAGFILYNCYHIFRPALGEIMDENLFEDMVSKVRELSLHVGGVLAIDKCYVRKIGMSFLIDIHAVVDPQLNVKQGHEIAHALKDYLILHMPEIANVFVHIEPFDENKAKSYLNDTTTK</sequence>
<evidence type="ECO:0000256" key="2">
    <source>
        <dbReference type="ARBA" id="ARBA00008114"/>
    </source>
</evidence>
<dbReference type="InterPro" id="IPR002524">
    <property type="entry name" value="Cation_efflux"/>
</dbReference>
<dbReference type="Pfam" id="PF01545">
    <property type="entry name" value="Cation_efflux"/>
    <property type="match status" value="1"/>
</dbReference>
<evidence type="ECO:0000256" key="3">
    <source>
        <dbReference type="ARBA" id="ARBA00022448"/>
    </source>
</evidence>
<dbReference type="SUPFAM" id="SSF161111">
    <property type="entry name" value="Cation efflux protein transmembrane domain-like"/>
    <property type="match status" value="1"/>
</dbReference>
<dbReference type="Proteomes" id="UP001170959">
    <property type="component" value="Unassembled WGS sequence"/>
</dbReference>
<dbReference type="RefSeq" id="WP_286491686.1">
    <property type="nucleotide sequence ID" value="NZ_JACAGJ010000001.1"/>
</dbReference>
<evidence type="ECO:0000313" key="11">
    <source>
        <dbReference type="Proteomes" id="UP001170959"/>
    </source>
</evidence>
<evidence type="ECO:0000259" key="9">
    <source>
        <dbReference type="Pfam" id="PF16916"/>
    </source>
</evidence>
<feature type="transmembrane region" description="Helical" evidence="7">
    <location>
        <begin position="157"/>
        <end position="179"/>
    </location>
</feature>
<evidence type="ECO:0000256" key="5">
    <source>
        <dbReference type="ARBA" id="ARBA00022989"/>
    </source>
</evidence>
<dbReference type="SUPFAM" id="SSF160240">
    <property type="entry name" value="Cation efflux protein cytoplasmic domain-like"/>
    <property type="match status" value="1"/>
</dbReference>
<dbReference type="AlphaFoldDB" id="A0AAJ1QC95"/>
<dbReference type="PANTHER" id="PTHR43840:SF15">
    <property type="entry name" value="MITOCHONDRIAL METAL TRANSPORTER 1-RELATED"/>
    <property type="match status" value="1"/>
</dbReference>
<reference evidence="10" key="1">
    <citation type="submission" date="2020-06" db="EMBL/GenBank/DDBJ databases">
        <authorList>
            <person name="Dong N."/>
        </authorList>
    </citation>
    <scope>NUCLEOTIDE SEQUENCE</scope>
    <source>
        <strain evidence="10">R655-4</strain>
    </source>
</reference>
<keyword evidence="4 7" id="KW-0812">Transmembrane</keyword>
<keyword evidence="3" id="KW-0813">Transport</keyword>
<dbReference type="InterPro" id="IPR027469">
    <property type="entry name" value="Cation_efflux_TMD_sf"/>
</dbReference>
<evidence type="ECO:0000313" key="10">
    <source>
        <dbReference type="EMBL" id="MDM1071277.1"/>
    </source>
</evidence>
<protein>
    <submittedName>
        <fullName evidence="10">Cation transporter</fullName>
    </submittedName>
</protein>
<feature type="transmembrane region" description="Helical" evidence="7">
    <location>
        <begin position="83"/>
        <end position="104"/>
    </location>
</feature>
<feature type="domain" description="Cation efflux protein cytoplasmic" evidence="9">
    <location>
        <begin position="216"/>
        <end position="292"/>
    </location>
</feature>
<dbReference type="InterPro" id="IPR050291">
    <property type="entry name" value="CDF_Transporter"/>
</dbReference>
<organism evidence="10 11">
    <name type="scientific">Empedobacter brevis</name>
    <dbReference type="NCBI Taxonomy" id="247"/>
    <lineage>
        <taxon>Bacteria</taxon>
        <taxon>Pseudomonadati</taxon>
        <taxon>Bacteroidota</taxon>
        <taxon>Flavobacteriia</taxon>
        <taxon>Flavobacteriales</taxon>
        <taxon>Weeksellaceae</taxon>
        <taxon>Empedobacter</taxon>
    </lineage>
</organism>
<comment type="subcellular location">
    <subcellularLocation>
        <location evidence="1">Membrane</location>
        <topology evidence="1">Multi-pass membrane protein</topology>
    </subcellularLocation>
</comment>
<reference evidence="10" key="2">
    <citation type="journal article" date="2022" name="Sci. Total Environ.">
        <title>Prevalence, transmission, and molecular epidemiology of tet(X)-positive bacteria among humans, animals, and environmental niches in China: An epidemiological, and genomic-based study.</title>
        <authorList>
            <person name="Dong N."/>
            <person name="Zeng Y."/>
            <person name="Cai C."/>
            <person name="Sun C."/>
            <person name="Lu J."/>
            <person name="Liu C."/>
            <person name="Zhou H."/>
            <person name="Sun Q."/>
            <person name="Shu L."/>
            <person name="Wang H."/>
            <person name="Wang Y."/>
            <person name="Wang S."/>
            <person name="Wu C."/>
            <person name="Chan E.W."/>
            <person name="Chen G."/>
            <person name="Shen Z."/>
            <person name="Chen S."/>
            <person name="Zhang R."/>
        </authorList>
    </citation>
    <scope>NUCLEOTIDE SEQUENCE</scope>
    <source>
        <strain evidence="10">R655-4</strain>
    </source>
</reference>
<feature type="transmembrane region" description="Helical" evidence="7">
    <location>
        <begin position="38"/>
        <end position="62"/>
    </location>
</feature>
<feature type="transmembrane region" description="Helical" evidence="7">
    <location>
        <begin position="116"/>
        <end position="136"/>
    </location>
</feature>
<comment type="similarity">
    <text evidence="2">Belongs to the cation diffusion facilitator (CDF) transporter (TC 2.A.4) family.</text>
</comment>
<gene>
    <name evidence="10" type="ORF">HX001_02095</name>
</gene>